<dbReference type="AlphaFoldDB" id="A0A8T3BXQ4"/>
<reference evidence="1" key="1">
    <citation type="journal article" date="2022" name="Front. Genet.">
        <title>Chromosome-Scale Assembly of the Dendrobium nobile Genome Provides Insights Into the Molecular Mechanism of the Biosynthesis of the Medicinal Active Ingredient of Dendrobium.</title>
        <authorList>
            <person name="Xu Q."/>
            <person name="Niu S.-C."/>
            <person name="Li K.-L."/>
            <person name="Zheng P.-J."/>
            <person name="Zhang X.-J."/>
            <person name="Jia Y."/>
            <person name="Liu Y."/>
            <person name="Niu Y.-X."/>
            <person name="Yu L.-H."/>
            <person name="Chen D.-F."/>
            <person name="Zhang G.-Q."/>
        </authorList>
    </citation>
    <scope>NUCLEOTIDE SEQUENCE</scope>
    <source>
        <tissue evidence="1">Leaf</tissue>
    </source>
</reference>
<keyword evidence="2" id="KW-1185">Reference proteome</keyword>
<dbReference type="EMBL" id="JAGYWB010000004">
    <property type="protein sequence ID" value="KAI0524076.1"/>
    <property type="molecule type" value="Genomic_DNA"/>
</dbReference>
<gene>
    <name evidence="1" type="ORF">KFK09_003440</name>
</gene>
<dbReference type="Proteomes" id="UP000829196">
    <property type="component" value="Unassembled WGS sequence"/>
</dbReference>
<comment type="caution">
    <text evidence="1">The sequence shown here is derived from an EMBL/GenBank/DDBJ whole genome shotgun (WGS) entry which is preliminary data.</text>
</comment>
<evidence type="ECO:0000313" key="1">
    <source>
        <dbReference type="EMBL" id="KAI0524076.1"/>
    </source>
</evidence>
<protein>
    <submittedName>
        <fullName evidence="1">Uncharacterized protein</fullName>
    </submittedName>
</protein>
<name>A0A8T3BXQ4_DENNO</name>
<evidence type="ECO:0000313" key="2">
    <source>
        <dbReference type="Proteomes" id="UP000829196"/>
    </source>
</evidence>
<proteinExistence type="predicted"/>
<accession>A0A8T3BXQ4</accession>
<sequence length="70" mass="7844">MTPLSRSILLFFFFFFASILFISLSTNARLLYEAPTTGLVVDHYSERNILLESPAENWHRGPVPAGSLGN</sequence>
<organism evidence="1 2">
    <name type="scientific">Dendrobium nobile</name>
    <name type="common">Orchid</name>
    <dbReference type="NCBI Taxonomy" id="94219"/>
    <lineage>
        <taxon>Eukaryota</taxon>
        <taxon>Viridiplantae</taxon>
        <taxon>Streptophyta</taxon>
        <taxon>Embryophyta</taxon>
        <taxon>Tracheophyta</taxon>
        <taxon>Spermatophyta</taxon>
        <taxon>Magnoliopsida</taxon>
        <taxon>Liliopsida</taxon>
        <taxon>Asparagales</taxon>
        <taxon>Orchidaceae</taxon>
        <taxon>Epidendroideae</taxon>
        <taxon>Malaxideae</taxon>
        <taxon>Dendrobiinae</taxon>
        <taxon>Dendrobium</taxon>
    </lineage>
</organism>